<protein>
    <recommendedName>
        <fullName evidence="4">PepSY domain-containing protein</fullName>
    </recommendedName>
</protein>
<gene>
    <name evidence="2" type="ORF">Nstercoris_00347</name>
</gene>
<dbReference type="InterPro" id="IPR005625">
    <property type="entry name" value="PepSY-ass_TM"/>
</dbReference>
<sequence>MNMWDTVYTWTTRAVFEFKAPWTELEKREVPLAVPNISWREQSIAEKLMAEQADQHDFAVERVVALALNRMNEVYVYTVHSSKEIQDKRGETSIYFDASSGELKPALLPSGQYSGNTVTTWLKALHMANVFGLPYRIFVCVLGLVIALFSVTGIII</sequence>
<proteinExistence type="predicted"/>
<keyword evidence="3" id="KW-1185">Reference proteome</keyword>
<evidence type="ECO:0008006" key="4">
    <source>
        <dbReference type="Google" id="ProtNLM"/>
    </source>
</evidence>
<evidence type="ECO:0000256" key="1">
    <source>
        <dbReference type="SAM" id="Phobius"/>
    </source>
</evidence>
<dbReference type="AlphaFoldDB" id="A0A4Y1YJY0"/>
<accession>A0A4Y1YJY0</accession>
<dbReference type="EMBL" id="AP019755">
    <property type="protein sequence ID" value="BBL34118.1"/>
    <property type="molecule type" value="Genomic_DNA"/>
</dbReference>
<feature type="transmembrane region" description="Helical" evidence="1">
    <location>
        <begin position="133"/>
        <end position="155"/>
    </location>
</feature>
<keyword evidence="1" id="KW-1133">Transmembrane helix</keyword>
<keyword evidence="1" id="KW-0472">Membrane</keyword>
<organism evidence="2 3">
    <name type="scientific">Nitrosomonas stercoris</name>
    <dbReference type="NCBI Taxonomy" id="1444684"/>
    <lineage>
        <taxon>Bacteria</taxon>
        <taxon>Pseudomonadati</taxon>
        <taxon>Pseudomonadota</taxon>
        <taxon>Betaproteobacteria</taxon>
        <taxon>Nitrosomonadales</taxon>
        <taxon>Nitrosomonadaceae</taxon>
        <taxon>Nitrosomonas</taxon>
    </lineage>
</organism>
<reference evidence="2 3" key="1">
    <citation type="submission" date="2019-06" db="EMBL/GenBank/DDBJ databases">
        <title>Nitrosomonas stercoris KYUHI-S whole genome shotgun sequence.</title>
        <authorList>
            <person name="Nakagawa T."/>
            <person name="Tsuchiya Y."/>
            <person name="Takahashi R."/>
        </authorList>
    </citation>
    <scope>NUCLEOTIDE SEQUENCE [LARGE SCALE GENOMIC DNA]</scope>
    <source>
        <strain evidence="2 3">KYUHI-S</strain>
    </source>
</reference>
<name>A0A4Y1YJY0_9PROT</name>
<dbReference type="KEGG" id="nst:Nstercoris_00347"/>
<dbReference type="PANTHER" id="PTHR34219">
    <property type="entry name" value="IRON-REGULATED INNER MEMBRANE PROTEIN-RELATED"/>
    <property type="match status" value="1"/>
</dbReference>
<dbReference type="PANTHER" id="PTHR34219:SF1">
    <property type="entry name" value="PEPSY DOMAIN-CONTAINING PROTEIN"/>
    <property type="match status" value="1"/>
</dbReference>
<dbReference type="Proteomes" id="UP000316473">
    <property type="component" value="Chromosome"/>
</dbReference>
<keyword evidence="1" id="KW-0812">Transmembrane</keyword>
<evidence type="ECO:0000313" key="3">
    <source>
        <dbReference type="Proteomes" id="UP000316473"/>
    </source>
</evidence>
<dbReference type="Pfam" id="PF03929">
    <property type="entry name" value="PepSY_TM"/>
    <property type="match status" value="1"/>
</dbReference>
<evidence type="ECO:0000313" key="2">
    <source>
        <dbReference type="EMBL" id="BBL34118.1"/>
    </source>
</evidence>